<accession>A0A2H0UBM0</accession>
<feature type="compositionally biased region" description="Pro residues" evidence="1">
    <location>
        <begin position="405"/>
        <end position="427"/>
    </location>
</feature>
<feature type="domain" description="Pesticidal crystal protein Cry22Aa Ig-like" evidence="2">
    <location>
        <begin position="261"/>
        <end position="337"/>
    </location>
</feature>
<reference evidence="4" key="1">
    <citation type="submission" date="2017-09" db="EMBL/GenBank/DDBJ databases">
        <title>Depth-based differentiation of microbial function through sediment-hosted aquifers and enrichment of novel symbionts in the deep terrestrial subsurface.</title>
        <authorList>
            <person name="Probst A.J."/>
            <person name="Ladd B."/>
            <person name="Jarett J.K."/>
            <person name="Geller-Mcgrath D.E."/>
            <person name="Sieber C.M.K."/>
            <person name="Emerson J.B."/>
            <person name="Anantharaman K."/>
            <person name="Thomas B.C."/>
            <person name="Malmstrom R."/>
            <person name="Stieglmeier M."/>
            <person name="Klingl A."/>
            <person name="Woyke T."/>
            <person name="Ryan C.M."/>
            <person name="Banfield J.F."/>
        </authorList>
    </citation>
    <scope>NUCLEOTIDE SEQUENCE [LARGE SCALE GENOMIC DNA]</scope>
</reference>
<feature type="region of interest" description="Disordered" evidence="1">
    <location>
        <begin position="198"/>
        <end position="289"/>
    </location>
</feature>
<dbReference type="Pfam" id="PF16403">
    <property type="entry name" value="Bact_surface_Ig-like"/>
    <property type="match status" value="1"/>
</dbReference>
<name>A0A2H0UBM0_9BACT</name>
<evidence type="ECO:0000313" key="3">
    <source>
        <dbReference type="EMBL" id="PIR83809.1"/>
    </source>
</evidence>
<evidence type="ECO:0000313" key="4">
    <source>
        <dbReference type="Proteomes" id="UP000231192"/>
    </source>
</evidence>
<organism evidence="3 4">
    <name type="scientific">Candidatus Kaiserbacteria bacterium CG10_big_fil_rev_8_21_14_0_10_51_14</name>
    <dbReference type="NCBI Taxonomy" id="1974610"/>
    <lineage>
        <taxon>Bacteria</taxon>
        <taxon>Candidatus Kaiseribacteriota</taxon>
    </lineage>
</organism>
<feature type="compositionally biased region" description="Low complexity" evidence="1">
    <location>
        <begin position="378"/>
        <end position="399"/>
    </location>
</feature>
<dbReference type="Gene3D" id="2.60.40.10">
    <property type="entry name" value="Immunoglobulins"/>
    <property type="match status" value="1"/>
</dbReference>
<protein>
    <recommendedName>
        <fullName evidence="2">Pesticidal crystal protein Cry22Aa Ig-like domain-containing protein</fullName>
    </recommendedName>
</protein>
<feature type="compositionally biased region" description="Acidic residues" evidence="1">
    <location>
        <begin position="206"/>
        <end position="219"/>
    </location>
</feature>
<feature type="compositionally biased region" description="Low complexity" evidence="1">
    <location>
        <begin position="345"/>
        <end position="361"/>
    </location>
</feature>
<feature type="compositionally biased region" description="Low complexity" evidence="1">
    <location>
        <begin position="220"/>
        <end position="236"/>
    </location>
</feature>
<proteinExistence type="predicted"/>
<dbReference type="Proteomes" id="UP000231192">
    <property type="component" value="Unassembled WGS sequence"/>
</dbReference>
<sequence length="427" mass="45372">MAFLRFLQYHNAVPIAFSIMLLGAGGLYAATNPEAILSAEQTVISVDNTYVANKDFSSYTPSVRITDVTEDDDYYYVEYDFSTIDLLDYTWQDLVKNGQVMRVSKADLGPYRDLGLYVTRQLKQLVDRELARLKETQDIEKENIRHKVVATAYSGLVGAFLDDTTEEIAGYEPVVEPPAPAPQPIAQALQEDQVEEIPAEETPPALEEEAPSESSEEETPSSPAASSTPPEATSTPSGGGGTSGQGTSTPPTGDVTPPTLQVLGQNPARVPMGDAYTDLGAAATDNSNEDLDIVVYVNGTEVSSISIDTSTTGEWVVRYEATDSAGNTGSAERTVKVYDPALEQPTSGGEETSTSTPPQEEATTEETPPPPPAEETPAEAGAPEEPVSEESPPADSPPAEDSPPEESPPAEPPPPVEDPPTDTPPAE</sequence>
<gene>
    <name evidence="3" type="ORF">COU18_02380</name>
</gene>
<dbReference type="InterPro" id="IPR013783">
    <property type="entry name" value="Ig-like_fold"/>
</dbReference>
<comment type="caution">
    <text evidence="3">The sequence shown here is derived from an EMBL/GenBank/DDBJ whole genome shotgun (WGS) entry which is preliminary data.</text>
</comment>
<evidence type="ECO:0000259" key="2">
    <source>
        <dbReference type="Pfam" id="PF16403"/>
    </source>
</evidence>
<dbReference type="EMBL" id="PFBK01000007">
    <property type="protein sequence ID" value="PIR83809.1"/>
    <property type="molecule type" value="Genomic_DNA"/>
</dbReference>
<feature type="region of interest" description="Disordered" evidence="1">
    <location>
        <begin position="321"/>
        <end position="427"/>
    </location>
</feature>
<evidence type="ECO:0000256" key="1">
    <source>
        <dbReference type="SAM" id="MobiDB-lite"/>
    </source>
</evidence>
<dbReference type="AlphaFoldDB" id="A0A2H0UBM0"/>
<dbReference type="InterPro" id="IPR032179">
    <property type="entry name" value="Cry22Aa_Ig-like"/>
</dbReference>